<accession>A0A146JVW2</accession>
<feature type="non-terminal residue" evidence="2">
    <location>
        <position position="1"/>
    </location>
</feature>
<sequence>RNSVLHFQPEPSGNLLHFVHIALQIACQVFDVEAEVLQVQHQADQNRHQLWVLGGVVLEPDRIVLHHEGSRKPFVAGDEPGTQGGHWTRLIFKSQGSDLGNLLWRNLGLKQVACVTRVSKVNALFVLLRHQVGVALHEGSRVEALQPLQWKDQLFILSLKVEWRKLGVVGLVFFYLFDLRLYLFYLLLRNCLGRDFFLLRLSQLFLNRQRPELCVGLVLGKGIFDLVRNHFRFSYQQLWLYLLNVCYFIIFDEDFVVVIVIFIIYNVKLLHIVWMHCIPCIKILFQKQYLSNIKITIIISNVATLVNL</sequence>
<feature type="transmembrane region" description="Helical" evidence="1">
    <location>
        <begin position="166"/>
        <end position="188"/>
    </location>
</feature>
<gene>
    <name evidence="2" type="ORF">TPC1_31825</name>
</gene>
<protein>
    <submittedName>
        <fullName evidence="2">Uncharacterized protein</fullName>
    </submittedName>
</protein>
<keyword evidence="1" id="KW-0812">Transmembrane</keyword>
<feature type="transmembrane region" description="Helical" evidence="1">
    <location>
        <begin position="238"/>
        <end position="265"/>
    </location>
</feature>
<evidence type="ECO:0000313" key="2">
    <source>
        <dbReference type="EMBL" id="JAP88680.1"/>
    </source>
</evidence>
<dbReference type="AlphaFoldDB" id="A0A146JVW2"/>
<keyword evidence="1" id="KW-0472">Membrane</keyword>
<name>A0A146JVW2_9EUKA</name>
<keyword evidence="1" id="KW-1133">Transmembrane helix</keyword>
<evidence type="ECO:0000256" key="1">
    <source>
        <dbReference type="SAM" id="Phobius"/>
    </source>
</evidence>
<reference evidence="2" key="1">
    <citation type="submission" date="2015-07" db="EMBL/GenBank/DDBJ databases">
        <title>Adaptation to a free-living lifestyle via gene acquisitions in the diplomonad Trepomonas sp. PC1.</title>
        <authorList>
            <person name="Xu F."/>
            <person name="Jerlstrom-Hultqvist J."/>
            <person name="Kolisko M."/>
            <person name="Simpson A.G.B."/>
            <person name="Roger A.J."/>
            <person name="Svard S.G."/>
            <person name="Andersson J.O."/>
        </authorList>
    </citation>
    <scope>NUCLEOTIDE SEQUENCE</scope>
    <source>
        <strain evidence="2">PC1</strain>
    </source>
</reference>
<proteinExistence type="predicted"/>
<dbReference type="EMBL" id="GDID01007926">
    <property type="protein sequence ID" value="JAP88680.1"/>
    <property type="molecule type" value="Transcribed_RNA"/>
</dbReference>
<organism evidence="2">
    <name type="scientific">Trepomonas sp. PC1</name>
    <dbReference type="NCBI Taxonomy" id="1076344"/>
    <lineage>
        <taxon>Eukaryota</taxon>
        <taxon>Metamonada</taxon>
        <taxon>Diplomonadida</taxon>
        <taxon>Hexamitidae</taxon>
        <taxon>Hexamitinae</taxon>
        <taxon>Trepomonas</taxon>
    </lineage>
</organism>
<feature type="non-terminal residue" evidence="2">
    <location>
        <position position="308"/>
    </location>
</feature>